<accession>A0ABX4J648</accession>
<sequence length="221" mass="25303">MNAPRHLTLRERIYEEIVRLIVSGELPSGVSIDEKELTERLQVSRTPFREAIGTLAKEGLIEIKPYRGFFVRSFTPKEIDDLYDLRKTLECFAVELAVPQMSDRHIAGFERILDEAVAALRRGDMETYGIRDKEFHETIAELSGSAPLIETLARLALQIQICRSIANESRDLAERAAEERDQILQAFRARDITRAKTLMHAHISDVQQAVMARFQRENPAR</sequence>
<evidence type="ECO:0000256" key="2">
    <source>
        <dbReference type="ARBA" id="ARBA00023125"/>
    </source>
</evidence>
<dbReference type="Proteomes" id="UP000219972">
    <property type="component" value="Unassembled WGS sequence"/>
</dbReference>
<evidence type="ECO:0000256" key="1">
    <source>
        <dbReference type="ARBA" id="ARBA00023015"/>
    </source>
</evidence>
<name>A0ABX4J648_9HYPH</name>
<dbReference type="Pfam" id="PF00392">
    <property type="entry name" value="GntR"/>
    <property type="match status" value="1"/>
</dbReference>
<dbReference type="Gene3D" id="1.20.120.530">
    <property type="entry name" value="GntR ligand-binding domain-like"/>
    <property type="match status" value="1"/>
</dbReference>
<evidence type="ECO:0000313" key="5">
    <source>
        <dbReference type="EMBL" id="PDS49772.1"/>
    </source>
</evidence>
<keyword evidence="2" id="KW-0238">DNA-binding</keyword>
<dbReference type="InterPro" id="IPR000524">
    <property type="entry name" value="Tscrpt_reg_HTH_GntR"/>
</dbReference>
<evidence type="ECO:0000259" key="4">
    <source>
        <dbReference type="PROSITE" id="PS50949"/>
    </source>
</evidence>
<keyword evidence="3" id="KW-0804">Transcription</keyword>
<dbReference type="Gene3D" id="1.10.10.10">
    <property type="entry name" value="Winged helix-like DNA-binding domain superfamily/Winged helix DNA-binding domain"/>
    <property type="match status" value="1"/>
</dbReference>
<dbReference type="SMART" id="SM00895">
    <property type="entry name" value="FCD"/>
    <property type="match status" value="1"/>
</dbReference>
<dbReference type="RefSeq" id="WP_063476151.1">
    <property type="nucleotide sequence ID" value="NZ_NWSK01000010.1"/>
</dbReference>
<protein>
    <submittedName>
        <fullName evidence="5">GntR family transcriptional regulator</fullName>
    </submittedName>
</protein>
<dbReference type="InterPro" id="IPR036390">
    <property type="entry name" value="WH_DNA-bd_sf"/>
</dbReference>
<gene>
    <name evidence="5" type="ORF">CO662_22140</name>
</gene>
<dbReference type="InterPro" id="IPR008920">
    <property type="entry name" value="TF_FadR/GntR_C"/>
</dbReference>
<dbReference type="InterPro" id="IPR036388">
    <property type="entry name" value="WH-like_DNA-bd_sf"/>
</dbReference>
<keyword evidence="1" id="KW-0805">Transcription regulation</keyword>
<dbReference type="PANTHER" id="PTHR43537">
    <property type="entry name" value="TRANSCRIPTIONAL REGULATOR, GNTR FAMILY"/>
    <property type="match status" value="1"/>
</dbReference>
<proteinExistence type="predicted"/>
<keyword evidence="6" id="KW-1185">Reference proteome</keyword>
<dbReference type="InterPro" id="IPR011711">
    <property type="entry name" value="GntR_C"/>
</dbReference>
<dbReference type="PANTHER" id="PTHR43537:SF24">
    <property type="entry name" value="GLUCONATE OPERON TRANSCRIPTIONAL REPRESSOR"/>
    <property type="match status" value="1"/>
</dbReference>
<dbReference type="SUPFAM" id="SSF48008">
    <property type="entry name" value="GntR ligand-binding domain-like"/>
    <property type="match status" value="1"/>
</dbReference>
<evidence type="ECO:0000256" key="3">
    <source>
        <dbReference type="ARBA" id="ARBA00023163"/>
    </source>
</evidence>
<comment type="caution">
    <text evidence="5">The sequence shown here is derived from an EMBL/GenBank/DDBJ whole genome shotgun (WGS) entry which is preliminary data.</text>
</comment>
<dbReference type="SMART" id="SM00345">
    <property type="entry name" value="HTH_GNTR"/>
    <property type="match status" value="1"/>
</dbReference>
<dbReference type="PROSITE" id="PS50949">
    <property type="entry name" value="HTH_GNTR"/>
    <property type="match status" value="1"/>
</dbReference>
<dbReference type="GeneID" id="75216752"/>
<organism evidence="5 6">
    <name type="scientific">Rhizobium anhuiense</name>
    <dbReference type="NCBI Taxonomy" id="1184720"/>
    <lineage>
        <taxon>Bacteria</taxon>
        <taxon>Pseudomonadati</taxon>
        <taxon>Pseudomonadota</taxon>
        <taxon>Alphaproteobacteria</taxon>
        <taxon>Hyphomicrobiales</taxon>
        <taxon>Rhizobiaceae</taxon>
        <taxon>Rhizobium/Agrobacterium group</taxon>
        <taxon>Rhizobium</taxon>
    </lineage>
</organism>
<feature type="domain" description="HTH gntR-type" evidence="4">
    <location>
        <begin position="7"/>
        <end position="74"/>
    </location>
</feature>
<dbReference type="SUPFAM" id="SSF46785">
    <property type="entry name" value="Winged helix' DNA-binding domain"/>
    <property type="match status" value="1"/>
</dbReference>
<dbReference type="PRINTS" id="PR00035">
    <property type="entry name" value="HTHGNTR"/>
</dbReference>
<reference evidence="5 6" key="1">
    <citation type="submission" date="2017-09" db="EMBL/GenBank/DDBJ databases">
        <title>Comparative genomics of rhizobia isolated from Phaseolus vulgaris in China.</title>
        <authorList>
            <person name="Tong W."/>
        </authorList>
    </citation>
    <scope>NUCLEOTIDE SEQUENCE [LARGE SCALE GENOMIC DNA]</scope>
    <source>
        <strain evidence="5 6">Y27</strain>
    </source>
</reference>
<dbReference type="CDD" id="cd07377">
    <property type="entry name" value="WHTH_GntR"/>
    <property type="match status" value="1"/>
</dbReference>
<dbReference type="EMBL" id="NWSL01000014">
    <property type="protein sequence ID" value="PDS49772.1"/>
    <property type="molecule type" value="Genomic_DNA"/>
</dbReference>
<evidence type="ECO:0000313" key="6">
    <source>
        <dbReference type="Proteomes" id="UP000219972"/>
    </source>
</evidence>
<dbReference type="Pfam" id="PF07729">
    <property type="entry name" value="FCD"/>
    <property type="match status" value="1"/>
</dbReference>